<name>A0ABN7VUY6_GIGMA</name>
<evidence type="ECO:0000313" key="2">
    <source>
        <dbReference type="Proteomes" id="UP000789901"/>
    </source>
</evidence>
<keyword evidence="2" id="KW-1185">Reference proteome</keyword>
<protein>
    <submittedName>
        <fullName evidence="1">7489_t:CDS:1</fullName>
    </submittedName>
</protein>
<accession>A0ABN7VUY6</accession>
<proteinExistence type="predicted"/>
<evidence type="ECO:0000313" key="1">
    <source>
        <dbReference type="EMBL" id="CAG8801315.1"/>
    </source>
</evidence>
<gene>
    <name evidence="1" type="ORF">GMARGA_LOCUS23163</name>
</gene>
<dbReference type="EMBL" id="CAJVQB010023209">
    <property type="protein sequence ID" value="CAG8801315.1"/>
    <property type="molecule type" value="Genomic_DNA"/>
</dbReference>
<dbReference type="Proteomes" id="UP000789901">
    <property type="component" value="Unassembled WGS sequence"/>
</dbReference>
<reference evidence="1 2" key="1">
    <citation type="submission" date="2021-06" db="EMBL/GenBank/DDBJ databases">
        <authorList>
            <person name="Kallberg Y."/>
            <person name="Tangrot J."/>
            <person name="Rosling A."/>
        </authorList>
    </citation>
    <scope>NUCLEOTIDE SEQUENCE [LARGE SCALE GENOMIC DNA]</scope>
    <source>
        <strain evidence="1 2">120-4 pot B 10/14</strain>
    </source>
</reference>
<sequence>MFYQRNAQVLTEAGKIDAFVISKGIDQVLAFADNTTWISNSKNQIEKIMELAESFYFLNSIEINNKKSKLVVLNTEEKRQENFLLLNHTKIFANNKNSVTRILGVWINTQLKEIQLISFKQQDF</sequence>
<organism evidence="1 2">
    <name type="scientific">Gigaspora margarita</name>
    <dbReference type="NCBI Taxonomy" id="4874"/>
    <lineage>
        <taxon>Eukaryota</taxon>
        <taxon>Fungi</taxon>
        <taxon>Fungi incertae sedis</taxon>
        <taxon>Mucoromycota</taxon>
        <taxon>Glomeromycotina</taxon>
        <taxon>Glomeromycetes</taxon>
        <taxon>Diversisporales</taxon>
        <taxon>Gigasporaceae</taxon>
        <taxon>Gigaspora</taxon>
    </lineage>
</organism>
<comment type="caution">
    <text evidence="1">The sequence shown here is derived from an EMBL/GenBank/DDBJ whole genome shotgun (WGS) entry which is preliminary data.</text>
</comment>